<keyword evidence="7" id="KW-0282">Flagellum</keyword>
<proteinExistence type="inferred from homology"/>
<keyword evidence="4" id="KW-0175">Coiled coil</keyword>
<dbReference type="Proteomes" id="UP000255326">
    <property type="component" value="Unassembled WGS sequence"/>
</dbReference>
<keyword evidence="8" id="KW-1185">Reference proteome</keyword>
<keyword evidence="7" id="KW-0969">Cilium</keyword>
<evidence type="ECO:0000259" key="6">
    <source>
        <dbReference type="Pfam" id="PF00700"/>
    </source>
</evidence>
<sequence>MRITQNMLATNMLRNLTNSYDKMGTLQDQLATGKKINRPSDDPVVAMKGVSYRDSLMQIDQFKRNFGEAYNWVENSDSALDKATQALQRIRELAVQASNDTYDATQRDAINQEVVQLKEQLVQLGNTKFGEKYLFNGTDTLSQPIDLAATPPKVSTNTNPVKLELSKGVYIQVNADPTKVFTLDNSTNPPSGLFGDIDQLITKLSDPNSTGDDINDSLKQLDGHIQNVTYARSELGARMNRVELMENRIDEQQVIANKVLSDNEDADMEKVITDLKVQESVMRAAMGVGARIIQPSLMDFLR</sequence>
<keyword evidence="7" id="KW-0966">Cell projection</keyword>
<dbReference type="NCBIfam" id="TIGR02550">
    <property type="entry name" value="flagell_flgL"/>
    <property type="match status" value="1"/>
</dbReference>
<feature type="domain" description="Flagellin N-terminal" evidence="5">
    <location>
        <begin position="3"/>
        <end position="140"/>
    </location>
</feature>
<comment type="similarity">
    <text evidence="2">Belongs to the bacterial flagellin family.</text>
</comment>
<keyword evidence="3" id="KW-0975">Bacterial flagellum</keyword>
<evidence type="ECO:0000256" key="4">
    <source>
        <dbReference type="SAM" id="Coils"/>
    </source>
</evidence>
<gene>
    <name evidence="7" type="ORF">DFR59_11235</name>
</gene>
<dbReference type="RefSeq" id="WP_114746511.1">
    <property type="nucleotide sequence ID" value="NZ_QQAY01000012.1"/>
</dbReference>
<dbReference type="AlphaFoldDB" id="A0A370GAP0"/>
<dbReference type="PANTHER" id="PTHR42792">
    <property type="entry name" value="FLAGELLIN"/>
    <property type="match status" value="1"/>
</dbReference>
<evidence type="ECO:0000256" key="3">
    <source>
        <dbReference type="ARBA" id="ARBA00023143"/>
    </source>
</evidence>
<dbReference type="GO" id="GO:0071973">
    <property type="term" value="P:bacterial-type flagellum-dependent cell motility"/>
    <property type="evidence" value="ECO:0007669"/>
    <property type="project" value="InterPro"/>
</dbReference>
<dbReference type="GO" id="GO:0005198">
    <property type="term" value="F:structural molecule activity"/>
    <property type="evidence" value="ECO:0007669"/>
    <property type="project" value="InterPro"/>
</dbReference>
<dbReference type="InterPro" id="IPR046358">
    <property type="entry name" value="Flagellin_C"/>
</dbReference>
<accession>A0A370GAP0</accession>
<name>A0A370GAP0_9BACI</name>
<dbReference type="InterPro" id="IPR001492">
    <property type="entry name" value="Flagellin"/>
</dbReference>
<dbReference type="InterPro" id="IPR001029">
    <property type="entry name" value="Flagellin_N"/>
</dbReference>
<evidence type="ECO:0000259" key="5">
    <source>
        <dbReference type="Pfam" id="PF00669"/>
    </source>
</evidence>
<evidence type="ECO:0000313" key="8">
    <source>
        <dbReference type="Proteomes" id="UP000255326"/>
    </source>
</evidence>
<feature type="coiled-coil region" evidence="4">
    <location>
        <begin position="73"/>
        <end position="127"/>
    </location>
</feature>
<evidence type="ECO:0000256" key="2">
    <source>
        <dbReference type="ARBA" id="ARBA00005709"/>
    </source>
</evidence>
<dbReference type="EMBL" id="QQAY01000012">
    <property type="protein sequence ID" value="RDI40119.1"/>
    <property type="molecule type" value="Genomic_DNA"/>
</dbReference>
<protein>
    <submittedName>
        <fullName evidence="7">Flagellar hook-associated protein 3 FlgL</fullName>
    </submittedName>
</protein>
<dbReference type="SUPFAM" id="SSF64518">
    <property type="entry name" value="Phase 1 flagellin"/>
    <property type="match status" value="1"/>
</dbReference>
<dbReference type="Gene3D" id="1.20.1330.10">
    <property type="entry name" value="f41 fragment of flagellin, N-terminal domain"/>
    <property type="match status" value="1"/>
</dbReference>
<comment type="caution">
    <text evidence="7">The sequence shown here is derived from an EMBL/GenBank/DDBJ whole genome shotgun (WGS) entry which is preliminary data.</text>
</comment>
<comment type="subcellular location">
    <subcellularLocation>
        <location evidence="1">Bacterial flagellum</location>
    </subcellularLocation>
</comment>
<reference evidence="7 8" key="1">
    <citation type="submission" date="2018-07" db="EMBL/GenBank/DDBJ databases">
        <title>Genomic Encyclopedia of Type Strains, Phase IV (KMG-IV): sequencing the most valuable type-strain genomes for metagenomic binning, comparative biology and taxonomic classification.</title>
        <authorList>
            <person name="Goeker M."/>
        </authorList>
    </citation>
    <scope>NUCLEOTIDE SEQUENCE [LARGE SCALE GENOMIC DNA]</scope>
    <source>
        <strain evidence="7 8">DSM 25281</strain>
    </source>
</reference>
<evidence type="ECO:0000313" key="7">
    <source>
        <dbReference type="EMBL" id="RDI40119.1"/>
    </source>
</evidence>
<organism evidence="7 8">
    <name type="scientific">Falsibacillus pallidus</name>
    <dbReference type="NCBI Taxonomy" id="493781"/>
    <lineage>
        <taxon>Bacteria</taxon>
        <taxon>Bacillati</taxon>
        <taxon>Bacillota</taxon>
        <taxon>Bacilli</taxon>
        <taxon>Bacillales</taxon>
        <taxon>Bacillaceae</taxon>
        <taxon>Falsibacillus</taxon>
    </lineage>
</organism>
<dbReference type="Pfam" id="PF00700">
    <property type="entry name" value="Flagellin_C"/>
    <property type="match status" value="1"/>
</dbReference>
<feature type="domain" description="Flagellin C-terminal" evidence="6">
    <location>
        <begin position="219"/>
        <end position="300"/>
    </location>
</feature>
<dbReference type="InterPro" id="IPR013384">
    <property type="entry name" value="Flagell_FlgL"/>
</dbReference>
<dbReference type="Pfam" id="PF00669">
    <property type="entry name" value="Flagellin_N"/>
    <property type="match status" value="1"/>
</dbReference>
<dbReference type="PANTHER" id="PTHR42792:SF1">
    <property type="entry name" value="FLAGELLAR HOOK-ASSOCIATED PROTEIN 3"/>
    <property type="match status" value="1"/>
</dbReference>
<evidence type="ECO:0000256" key="1">
    <source>
        <dbReference type="ARBA" id="ARBA00004365"/>
    </source>
</evidence>
<dbReference type="OrthoDB" id="9758307at2"/>
<dbReference type="GO" id="GO:0009424">
    <property type="term" value="C:bacterial-type flagellum hook"/>
    <property type="evidence" value="ECO:0007669"/>
    <property type="project" value="InterPro"/>
</dbReference>